<keyword evidence="7 17" id="KW-0812">Transmembrane</keyword>
<feature type="transmembrane region" description="Helical" evidence="17">
    <location>
        <begin position="37"/>
        <end position="57"/>
    </location>
</feature>
<evidence type="ECO:0000256" key="12">
    <source>
        <dbReference type="ARBA" id="ARBA00023012"/>
    </source>
</evidence>
<evidence type="ECO:0000256" key="7">
    <source>
        <dbReference type="ARBA" id="ARBA00022692"/>
    </source>
</evidence>
<feature type="domain" description="HAMP" evidence="19">
    <location>
        <begin position="59"/>
        <end position="111"/>
    </location>
</feature>
<dbReference type="PROSITE" id="PS50109">
    <property type="entry name" value="HIS_KIN"/>
    <property type="match status" value="1"/>
</dbReference>
<accession>A0ABV6LI69</accession>
<evidence type="ECO:0000256" key="16">
    <source>
        <dbReference type="ARBA" id="ARBA00040841"/>
    </source>
</evidence>
<comment type="subcellular location">
    <subcellularLocation>
        <location evidence="2">Cell membrane</location>
        <topology evidence="2">Multi-pass membrane protein</topology>
    </subcellularLocation>
</comment>
<keyword evidence="6" id="KW-0808">Transferase</keyword>
<dbReference type="PRINTS" id="PR00344">
    <property type="entry name" value="BCTRLSENSOR"/>
</dbReference>
<keyword evidence="9 20" id="KW-0418">Kinase</keyword>
<keyword evidence="14 17" id="KW-0472">Membrane</keyword>
<dbReference type="InterPro" id="IPR005467">
    <property type="entry name" value="His_kinase_dom"/>
</dbReference>
<organism evidence="20 21">
    <name type="scientific">Pontibacillus salicampi</name>
    <dbReference type="NCBI Taxonomy" id="1449801"/>
    <lineage>
        <taxon>Bacteria</taxon>
        <taxon>Bacillati</taxon>
        <taxon>Bacillota</taxon>
        <taxon>Bacilli</taxon>
        <taxon>Bacillales</taxon>
        <taxon>Bacillaceae</taxon>
        <taxon>Pontibacillus</taxon>
    </lineage>
</organism>
<dbReference type="InterPro" id="IPR036890">
    <property type="entry name" value="HATPase_C_sf"/>
</dbReference>
<dbReference type="PANTHER" id="PTHR45528">
    <property type="entry name" value="SENSOR HISTIDINE KINASE CPXA"/>
    <property type="match status" value="1"/>
</dbReference>
<comment type="catalytic activity">
    <reaction evidence="1">
        <text>ATP + protein L-histidine = ADP + protein N-phospho-L-histidine.</text>
        <dbReference type="EC" id="2.7.13.3"/>
    </reaction>
</comment>
<evidence type="ECO:0000256" key="4">
    <source>
        <dbReference type="ARBA" id="ARBA00022475"/>
    </source>
</evidence>
<dbReference type="InterPro" id="IPR003661">
    <property type="entry name" value="HisK_dim/P_dom"/>
</dbReference>
<evidence type="ECO:0000313" key="20">
    <source>
        <dbReference type="EMBL" id="MFC0522013.1"/>
    </source>
</evidence>
<protein>
    <recommendedName>
        <fullName evidence="16">Heme sensor protein HssS</fullName>
        <ecNumber evidence="3">2.7.13.3</ecNumber>
    </recommendedName>
</protein>
<evidence type="ECO:0000256" key="8">
    <source>
        <dbReference type="ARBA" id="ARBA00022741"/>
    </source>
</evidence>
<evidence type="ECO:0000256" key="14">
    <source>
        <dbReference type="ARBA" id="ARBA00023136"/>
    </source>
</evidence>
<comment type="function">
    <text evidence="15">Member of the two-component regulatory system HssS/HssR involved in intracellular heme homeostasis and tempering of staphylococcal virulence. HssS functions as a heme sensor histidine kinase which is autophosphorylated at a histidine residue and transfers its phosphate group to an aspartate residue of HssR. HssR/HssS activates the expression of hrtAB, an efflux pump, in response to extracellular heme, hemin, hemoglobin or blood.</text>
</comment>
<dbReference type="Gene3D" id="1.10.287.130">
    <property type="match status" value="1"/>
</dbReference>
<keyword evidence="13" id="KW-0843">Virulence</keyword>
<evidence type="ECO:0000256" key="11">
    <source>
        <dbReference type="ARBA" id="ARBA00022989"/>
    </source>
</evidence>
<dbReference type="InterPro" id="IPR036097">
    <property type="entry name" value="HisK_dim/P_sf"/>
</dbReference>
<comment type="caution">
    <text evidence="20">The sequence shown here is derived from an EMBL/GenBank/DDBJ whole genome shotgun (WGS) entry which is preliminary data.</text>
</comment>
<dbReference type="EC" id="2.7.13.3" evidence="3"/>
<name>A0ABV6LI69_9BACI</name>
<evidence type="ECO:0000256" key="1">
    <source>
        <dbReference type="ARBA" id="ARBA00000085"/>
    </source>
</evidence>
<dbReference type="CDD" id="cd00082">
    <property type="entry name" value="HisKA"/>
    <property type="match status" value="1"/>
</dbReference>
<dbReference type="GO" id="GO:0016301">
    <property type="term" value="F:kinase activity"/>
    <property type="evidence" value="ECO:0007669"/>
    <property type="project" value="UniProtKB-KW"/>
</dbReference>
<dbReference type="Proteomes" id="UP001589836">
    <property type="component" value="Unassembled WGS sequence"/>
</dbReference>
<dbReference type="Pfam" id="PF02518">
    <property type="entry name" value="HATPase_c"/>
    <property type="match status" value="1"/>
</dbReference>
<dbReference type="Gene3D" id="6.10.340.10">
    <property type="match status" value="1"/>
</dbReference>
<dbReference type="Gene3D" id="3.30.565.10">
    <property type="entry name" value="Histidine kinase-like ATPase, C-terminal domain"/>
    <property type="match status" value="1"/>
</dbReference>
<evidence type="ECO:0000313" key="21">
    <source>
        <dbReference type="Proteomes" id="UP001589836"/>
    </source>
</evidence>
<keyword evidence="5" id="KW-0597">Phosphoprotein</keyword>
<keyword evidence="8" id="KW-0547">Nucleotide-binding</keyword>
<keyword evidence="4" id="KW-1003">Cell membrane</keyword>
<reference evidence="20 21" key="1">
    <citation type="submission" date="2024-09" db="EMBL/GenBank/DDBJ databases">
        <authorList>
            <person name="Sun Q."/>
            <person name="Mori K."/>
        </authorList>
    </citation>
    <scope>NUCLEOTIDE SEQUENCE [LARGE SCALE GENOMIC DNA]</scope>
    <source>
        <strain evidence="20 21">NCAIM B.02529</strain>
    </source>
</reference>
<dbReference type="SUPFAM" id="SSF158472">
    <property type="entry name" value="HAMP domain-like"/>
    <property type="match status" value="1"/>
</dbReference>
<dbReference type="CDD" id="cd06225">
    <property type="entry name" value="HAMP"/>
    <property type="match status" value="1"/>
</dbReference>
<evidence type="ECO:0000256" key="2">
    <source>
        <dbReference type="ARBA" id="ARBA00004651"/>
    </source>
</evidence>
<evidence type="ECO:0000256" key="15">
    <source>
        <dbReference type="ARBA" id="ARBA00037219"/>
    </source>
</evidence>
<dbReference type="RefSeq" id="WP_377344491.1">
    <property type="nucleotide sequence ID" value="NZ_JBHLTP010000001.1"/>
</dbReference>
<dbReference type="PROSITE" id="PS50885">
    <property type="entry name" value="HAMP"/>
    <property type="match status" value="1"/>
</dbReference>
<evidence type="ECO:0000256" key="3">
    <source>
        <dbReference type="ARBA" id="ARBA00012438"/>
    </source>
</evidence>
<keyword evidence="12" id="KW-0902">Two-component regulatory system</keyword>
<keyword evidence="21" id="KW-1185">Reference proteome</keyword>
<sequence length="349" mass="39720">MKLRTILLASNLLSISIIIAFLLISYIRMYLPTDVVILLSSITVGAGIISVLSHMMVTHPLLKGFQQLTEKSKRISEGQFDTKLEEKGPKEIKDVAAHFNHMGDNLDEMFRKVKQSEAFKQELIANISHDLKTPIASIQSYVEALQDGIIKDEQTREVYLQTIQNETNRLSLLIRELLDLSQLEQNQMNVAMEVVHIDQLILETLQEFEIIIREKDITMDVDIPEHPLVLYGIPNQLKRVLSNLVDNAIRYTGEKGRIQLQAEQEGTQTIFRVSDNGPGISEKHHQDIFERFYRVEKSRNKQYGGSGLGLAISKEIIEHHGGEINVESAIGKGTTFWFTIPHEKKEEHA</sequence>
<dbReference type="PANTHER" id="PTHR45528:SF11">
    <property type="entry name" value="HISTIDINE KINASE"/>
    <property type="match status" value="1"/>
</dbReference>
<evidence type="ECO:0000256" key="10">
    <source>
        <dbReference type="ARBA" id="ARBA00022840"/>
    </source>
</evidence>
<evidence type="ECO:0000259" key="18">
    <source>
        <dbReference type="PROSITE" id="PS50109"/>
    </source>
</evidence>
<dbReference type="InterPro" id="IPR050398">
    <property type="entry name" value="HssS/ArlS-like"/>
</dbReference>
<dbReference type="SUPFAM" id="SSF55874">
    <property type="entry name" value="ATPase domain of HSP90 chaperone/DNA topoisomerase II/histidine kinase"/>
    <property type="match status" value="1"/>
</dbReference>
<evidence type="ECO:0000256" key="17">
    <source>
        <dbReference type="SAM" id="Phobius"/>
    </source>
</evidence>
<feature type="domain" description="Histidine kinase" evidence="18">
    <location>
        <begin position="126"/>
        <end position="344"/>
    </location>
</feature>
<dbReference type="SMART" id="SM00388">
    <property type="entry name" value="HisKA"/>
    <property type="match status" value="1"/>
</dbReference>
<dbReference type="SMART" id="SM00387">
    <property type="entry name" value="HATPase_c"/>
    <property type="match status" value="1"/>
</dbReference>
<dbReference type="SUPFAM" id="SSF47384">
    <property type="entry name" value="Homodimeric domain of signal transducing histidine kinase"/>
    <property type="match status" value="1"/>
</dbReference>
<proteinExistence type="predicted"/>
<dbReference type="Pfam" id="PF00672">
    <property type="entry name" value="HAMP"/>
    <property type="match status" value="1"/>
</dbReference>
<dbReference type="InterPro" id="IPR003594">
    <property type="entry name" value="HATPase_dom"/>
</dbReference>
<evidence type="ECO:0000256" key="9">
    <source>
        <dbReference type="ARBA" id="ARBA00022777"/>
    </source>
</evidence>
<evidence type="ECO:0000259" key="19">
    <source>
        <dbReference type="PROSITE" id="PS50885"/>
    </source>
</evidence>
<dbReference type="CDD" id="cd00075">
    <property type="entry name" value="HATPase"/>
    <property type="match status" value="1"/>
</dbReference>
<dbReference type="SMART" id="SM00304">
    <property type="entry name" value="HAMP"/>
    <property type="match status" value="1"/>
</dbReference>
<dbReference type="InterPro" id="IPR004358">
    <property type="entry name" value="Sig_transdc_His_kin-like_C"/>
</dbReference>
<keyword evidence="11 17" id="KW-1133">Transmembrane helix</keyword>
<feature type="transmembrane region" description="Helical" evidence="17">
    <location>
        <begin position="12"/>
        <end position="31"/>
    </location>
</feature>
<gene>
    <name evidence="20" type="ORF">ACFFGV_00220</name>
</gene>
<evidence type="ECO:0000256" key="5">
    <source>
        <dbReference type="ARBA" id="ARBA00022553"/>
    </source>
</evidence>
<keyword evidence="10" id="KW-0067">ATP-binding</keyword>
<dbReference type="EMBL" id="JBHLTP010000001">
    <property type="protein sequence ID" value="MFC0522013.1"/>
    <property type="molecule type" value="Genomic_DNA"/>
</dbReference>
<dbReference type="Pfam" id="PF00512">
    <property type="entry name" value="HisKA"/>
    <property type="match status" value="1"/>
</dbReference>
<evidence type="ECO:0000256" key="6">
    <source>
        <dbReference type="ARBA" id="ARBA00022679"/>
    </source>
</evidence>
<dbReference type="InterPro" id="IPR003660">
    <property type="entry name" value="HAMP_dom"/>
</dbReference>
<evidence type="ECO:0000256" key="13">
    <source>
        <dbReference type="ARBA" id="ARBA00023026"/>
    </source>
</evidence>